<feature type="compositionally biased region" description="Low complexity" evidence="1">
    <location>
        <begin position="15"/>
        <end position="26"/>
    </location>
</feature>
<feature type="region of interest" description="Disordered" evidence="1">
    <location>
        <begin position="1"/>
        <end position="36"/>
    </location>
</feature>
<proteinExistence type="predicted"/>
<accession>A0A314LE16</accession>
<dbReference type="Gramene" id="OIT39397">
    <property type="protein sequence ID" value="OIT39397"/>
    <property type="gene ID" value="A4A49_57119"/>
</dbReference>
<feature type="non-terminal residue" evidence="2">
    <location>
        <position position="144"/>
    </location>
</feature>
<dbReference type="AlphaFoldDB" id="A0A314LE16"/>
<sequence>VYSRRQQTNDTCSAPVPSSSVPSSSDLPPPDPPENLDLPIALRKGIRTCKSIYSIANFVSYDHLSPASRSLIVSLDSVSIPKTVKEALNHPGWSEAMLEEIHILEENHTWDLVDLPSGKKAVGCKWVFTVKLNPDGSVVRLKAR</sequence>
<dbReference type="EMBL" id="MJEQ01000112">
    <property type="protein sequence ID" value="OIT39397.1"/>
    <property type="molecule type" value="Genomic_DNA"/>
</dbReference>
<evidence type="ECO:0000313" key="3">
    <source>
        <dbReference type="Proteomes" id="UP000187609"/>
    </source>
</evidence>
<evidence type="ECO:0000313" key="2">
    <source>
        <dbReference type="EMBL" id="OIT39397.1"/>
    </source>
</evidence>
<dbReference type="Proteomes" id="UP000187609">
    <property type="component" value="Unassembled WGS sequence"/>
</dbReference>
<gene>
    <name evidence="2" type="ORF">A4A49_57119</name>
</gene>
<organism evidence="2 3">
    <name type="scientific">Nicotiana attenuata</name>
    <name type="common">Coyote tobacco</name>
    <dbReference type="NCBI Taxonomy" id="49451"/>
    <lineage>
        <taxon>Eukaryota</taxon>
        <taxon>Viridiplantae</taxon>
        <taxon>Streptophyta</taxon>
        <taxon>Embryophyta</taxon>
        <taxon>Tracheophyta</taxon>
        <taxon>Spermatophyta</taxon>
        <taxon>Magnoliopsida</taxon>
        <taxon>eudicotyledons</taxon>
        <taxon>Gunneridae</taxon>
        <taxon>Pentapetalae</taxon>
        <taxon>asterids</taxon>
        <taxon>lamiids</taxon>
        <taxon>Solanales</taxon>
        <taxon>Solanaceae</taxon>
        <taxon>Nicotianoideae</taxon>
        <taxon>Nicotianeae</taxon>
        <taxon>Nicotiana</taxon>
    </lineage>
</organism>
<evidence type="ECO:0000256" key="1">
    <source>
        <dbReference type="SAM" id="MobiDB-lite"/>
    </source>
</evidence>
<comment type="caution">
    <text evidence="2">The sequence shown here is derived from an EMBL/GenBank/DDBJ whole genome shotgun (WGS) entry which is preliminary data.</text>
</comment>
<feature type="non-terminal residue" evidence="2">
    <location>
        <position position="1"/>
    </location>
</feature>
<reference evidence="2" key="1">
    <citation type="submission" date="2016-11" db="EMBL/GenBank/DDBJ databases">
        <title>The genome of Nicotiana attenuata.</title>
        <authorList>
            <person name="Xu S."/>
            <person name="Brockmoeller T."/>
            <person name="Gaquerel E."/>
            <person name="Navarro A."/>
            <person name="Kuhl H."/>
            <person name="Gase K."/>
            <person name="Ling Z."/>
            <person name="Zhou W."/>
            <person name="Kreitzer C."/>
            <person name="Stanke M."/>
            <person name="Tang H."/>
            <person name="Lyons E."/>
            <person name="Pandey P."/>
            <person name="Pandey S.P."/>
            <person name="Timmermann B."/>
            <person name="Baldwin I.T."/>
        </authorList>
    </citation>
    <scope>NUCLEOTIDE SEQUENCE [LARGE SCALE GENOMIC DNA]</scope>
    <source>
        <strain evidence="2">UT</strain>
    </source>
</reference>
<keyword evidence="3" id="KW-1185">Reference proteome</keyword>
<protein>
    <submittedName>
        <fullName evidence="2">Mitochondrial protein</fullName>
    </submittedName>
</protein>
<dbReference type="STRING" id="49451.A0A314LE16"/>
<feature type="compositionally biased region" description="Polar residues" evidence="1">
    <location>
        <begin position="1"/>
        <end position="12"/>
    </location>
</feature>
<name>A0A314LE16_NICAT</name>